<dbReference type="KEGG" id="aba:Acid345_1788"/>
<dbReference type="EnsemblBacteria" id="ABF40789">
    <property type="protein sequence ID" value="ABF40789"/>
    <property type="gene ID" value="Acid345_1788"/>
</dbReference>
<dbReference type="GO" id="GO:0005507">
    <property type="term" value="F:copper ion binding"/>
    <property type="evidence" value="ECO:0007669"/>
    <property type="project" value="InterPro"/>
</dbReference>
<evidence type="ECO:0000256" key="2">
    <source>
        <dbReference type="ARBA" id="ARBA00022448"/>
    </source>
</evidence>
<keyword evidence="8" id="KW-1133">Transmembrane helix</keyword>
<organism evidence="11 12">
    <name type="scientific">Koribacter versatilis (strain Ellin345)</name>
    <dbReference type="NCBI Taxonomy" id="204669"/>
    <lineage>
        <taxon>Bacteria</taxon>
        <taxon>Pseudomonadati</taxon>
        <taxon>Acidobacteriota</taxon>
        <taxon>Terriglobia</taxon>
        <taxon>Terriglobales</taxon>
        <taxon>Candidatus Korobacteraceae</taxon>
        <taxon>Candidatus Korobacter</taxon>
    </lineage>
</organism>
<dbReference type="OrthoDB" id="849076at2"/>
<feature type="binding site" evidence="7">
    <location>
        <position position="100"/>
    </location>
    <ligand>
        <name>Cu cation</name>
        <dbReference type="ChEBI" id="CHEBI:23378"/>
    </ligand>
</feature>
<dbReference type="EMBL" id="CP000360">
    <property type="protein sequence ID" value="ABF40789.1"/>
    <property type="molecule type" value="Genomic_DNA"/>
</dbReference>
<feature type="binding site" evidence="7">
    <location>
        <position position="66"/>
    </location>
    <ligand>
        <name>Cu cation</name>
        <dbReference type="ChEBI" id="CHEBI:23378"/>
    </ligand>
</feature>
<reference evidence="11 12" key="1">
    <citation type="journal article" date="2009" name="Appl. Environ. Microbiol.">
        <title>Three genomes from the phylum Acidobacteria provide insight into the lifestyles of these microorganisms in soils.</title>
        <authorList>
            <person name="Ward N.L."/>
            <person name="Challacombe J.F."/>
            <person name="Janssen P.H."/>
            <person name="Henrissat B."/>
            <person name="Coutinho P.M."/>
            <person name="Wu M."/>
            <person name="Xie G."/>
            <person name="Haft D.H."/>
            <person name="Sait M."/>
            <person name="Badger J."/>
            <person name="Barabote R.D."/>
            <person name="Bradley B."/>
            <person name="Brettin T.S."/>
            <person name="Brinkac L.M."/>
            <person name="Bruce D."/>
            <person name="Creasy T."/>
            <person name="Daugherty S.C."/>
            <person name="Davidsen T.M."/>
            <person name="DeBoy R.T."/>
            <person name="Detter J.C."/>
            <person name="Dodson R.J."/>
            <person name="Durkin A.S."/>
            <person name="Ganapathy A."/>
            <person name="Gwinn-Giglio M."/>
            <person name="Han C.S."/>
            <person name="Khouri H."/>
            <person name="Kiss H."/>
            <person name="Kothari S.P."/>
            <person name="Madupu R."/>
            <person name="Nelson K.E."/>
            <person name="Nelson W.C."/>
            <person name="Paulsen I."/>
            <person name="Penn K."/>
            <person name="Ren Q."/>
            <person name="Rosovitz M.J."/>
            <person name="Selengut J.D."/>
            <person name="Shrivastava S."/>
            <person name="Sullivan S.A."/>
            <person name="Tapia R."/>
            <person name="Thompson L.S."/>
            <person name="Watkins K.L."/>
            <person name="Yang Q."/>
            <person name="Yu C."/>
            <person name="Zafar N."/>
            <person name="Zhou L."/>
            <person name="Kuske C.R."/>
        </authorList>
    </citation>
    <scope>NUCLEOTIDE SEQUENCE [LARGE SCALE GENOMIC DNA]</scope>
    <source>
        <strain evidence="11 12">Ellin345</strain>
    </source>
</reference>
<evidence type="ECO:0000256" key="5">
    <source>
        <dbReference type="ARBA" id="ARBA00022982"/>
    </source>
</evidence>
<evidence type="ECO:0000256" key="7">
    <source>
        <dbReference type="PIRSR" id="PIRSR602386-1"/>
    </source>
</evidence>
<dbReference type="Pfam" id="PF09990">
    <property type="entry name" value="DUF2231"/>
    <property type="match status" value="1"/>
</dbReference>
<evidence type="ECO:0000313" key="12">
    <source>
        <dbReference type="Proteomes" id="UP000002432"/>
    </source>
</evidence>
<feature type="transmembrane region" description="Helical" evidence="8">
    <location>
        <begin position="169"/>
        <end position="191"/>
    </location>
</feature>
<evidence type="ECO:0000256" key="6">
    <source>
        <dbReference type="ARBA" id="ARBA00023008"/>
    </source>
</evidence>
<evidence type="ECO:0000259" key="10">
    <source>
        <dbReference type="Pfam" id="PF09990"/>
    </source>
</evidence>
<protein>
    <submittedName>
        <fullName evidence="11">Plastocyanin-like protein</fullName>
    </submittedName>
</protein>
<dbReference type="PANTHER" id="PTHR36507:SF1">
    <property type="entry name" value="BLL1555 PROTEIN"/>
    <property type="match status" value="1"/>
</dbReference>
<dbReference type="Pfam" id="PF00127">
    <property type="entry name" value="Copper-bind"/>
    <property type="match status" value="1"/>
</dbReference>
<dbReference type="InterPro" id="IPR008972">
    <property type="entry name" value="Cupredoxin"/>
</dbReference>
<dbReference type="InterPro" id="IPR019251">
    <property type="entry name" value="DUF2231_TM"/>
</dbReference>
<dbReference type="InterPro" id="IPR000923">
    <property type="entry name" value="BlueCu_1"/>
</dbReference>
<dbReference type="PANTHER" id="PTHR36507">
    <property type="entry name" value="BLL1555 PROTEIN"/>
    <property type="match status" value="1"/>
</dbReference>
<name>Q1IQR1_KORVE</name>
<dbReference type="SUPFAM" id="SSF49503">
    <property type="entry name" value="Cupredoxins"/>
    <property type="match status" value="1"/>
</dbReference>
<keyword evidence="6 7" id="KW-0186">Copper</keyword>
<feature type="transmembrane region" description="Helical" evidence="8">
    <location>
        <begin position="236"/>
        <end position="255"/>
    </location>
</feature>
<dbReference type="GO" id="GO:0042597">
    <property type="term" value="C:periplasmic space"/>
    <property type="evidence" value="ECO:0007669"/>
    <property type="project" value="UniProtKB-SubCell"/>
</dbReference>
<dbReference type="Proteomes" id="UP000002432">
    <property type="component" value="Chromosome"/>
</dbReference>
<dbReference type="InterPro" id="IPR052721">
    <property type="entry name" value="ET_Amicyanin"/>
</dbReference>
<keyword evidence="8" id="KW-0812">Transmembrane</keyword>
<keyword evidence="8" id="KW-0472">Membrane</keyword>
<evidence type="ECO:0000259" key="9">
    <source>
        <dbReference type="Pfam" id="PF00127"/>
    </source>
</evidence>
<evidence type="ECO:0000256" key="1">
    <source>
        <dbReference type="ARBA" id="ARBA00004418"/>
    </source>
</evidence>
<dbReference type="InterPro" id="IPR002386">
    <property type="entry name" value="Amicyanin/Pseudoazurin"/>
</dbReference>
<comment type="subcellular location">
    <subcellularLocation>
        <location evidence="1">Periplasm</location>
    </subcellularLocation>
</comment>
<feature type="transmembrane region" description="Helical" evidence="8">
    <location>
        <begin position="203"/>
        <end position="224"/>
    </location>
</feature>
<keyword evidence="2" id="KW-0813">Transport</keyword>
<proteinExistence type="predicted"/>
<feature type="transmembrane region" description="Helical" evidence="8">
    <location>
        <begin position="139"/>
        <end position="157"/>
    </location>
</feature>
<dbReference type="CDD" id="cd13921">
    <property type="entry name" value="Amicyanin"/>
    <property type="match status" value="1"/>
</dbReference>
<evidence type="ECO:0000313" key="11">
    <source>
        <dbReference type="EMBL" id="ABF40789.1"/>
    </source>
</evidence>
<gene>
    <name evidence="11" type="ordered locus">Acid345_1788</name>
</gene>
<dbReference type="PRINTS" id="PR00155">
    <property type="entry name" value="AMICYANIN"/>
</dbReference>
<sequence>MFARRTWRIGSPLLFLFVLIAATLPLFGEIPAQTTVTMREMRFSPAKLEINTGETVTWMNEDIFSHTVTADDGSFDSGLIAPGSTWQHSFANAGSVGYHCRPHPNMAATVLVSIAAAQDQTSASLKWAPPTAPQQFHPILVNFTAALLPLAFLSDLLGRMFRRPTLHQAGWWMTLYAAVITPLTALAGWWWKRSAGADLPPHLVMVHAWLGSFAAFAFIGLAAWRWRAQKLGDPPSTAYLTCAFVLVLALVYQGSLGGRMLFGK</sequence>
<dbReference type="RefSeq" id="WP_011522591.1">
    <property type="nucleotide sequence ID" value="NC_008009.1"/>
</dbReference>
<dbReference type="eggNOG" id="COG3794">
    <property type="taxonomic scope" value="Bacteria"/>
</dbReference>
<evidence type="ECO:0000256" key="4">
    <source>
        <dbReference type="ARBA" id="ARBA00022764"/>
    </source>
</evidence>
<dbReference type="Gene3D" id="2.60.40.420">
    <property type="entry name" value="Cupredoxins - blue copper proteins"/>
    <property type="match status" value="1"/>
</dbReference>
<comment type="cofactor">
    <cofactor evidence="7">
        <name>Cu cation</name>
        <dbReference type="ChEBI" id="CHEBI:23378"/>
    </cofactor>
    <text evidence="7">Binds 1 copper ion per subunit.</text>
</comment>
<dbReference type="eggNOG" id="COG4244">
    <property type="taxonomic scope" value="Bacteria"/>
</dbReference>
<keyword evidence="12" id="KW-1185">Reference proteome</keyword>
<evidence type="ECO:0000256" key="3">
    <source>
        <dbReference type="ARBA" id="ARBA00022723"/>
    </source>
</evidence>
<dbReference type="HOGENOM" id="CLU_1052853_0_0_0"/>
<dbReference type="InterPro" id="IPR035668">
    <property type="entry name" value="Amicyanin"/>
</dbReference>
<accession>Q1IQR1</accession>
<evidence type="ECO:0000256" key="8">
    <source>
        <dbReference type="SAM" id="Phobius"/>
    </source>
</evidence>
<dbReference type="GO" id="GO:0009055">
    <property type="term" value="F:electron transfer activity"/>
    <property type="evidence" value="ECO:0007669"/>
    <property type="project" value="InterPro"/>
</dbReference>
<feature type="binding site" evidence="7">
    <location>
        <position position="103"/>
    </location>
    <ligand>
        <name>Cu cation</name>
        <dbReference type="ChEBI" id="CHEBI:23378"/>
    </ligand>
</feature>
<dbReference type="AlphaFoldDB" id="Q1IQR1"/>
<feature type="domain" description="DUF2231" evidence="10">
    <location>
        <begin position="136"/>
        <end position="261"/>
    </location>
</feature>
<feature type="domain" description="Blue (type 1) copper" evidence="9">
    <location>
        <begin position="34"/>
        <end position="112"/>
    </location>
</feature>
<keyword evidence="3 7" id="KW-0479">Metal-binding</keyword>
<keyword evidence="5" id="KW-0249">Electron transport</keyword>
<keyword evidence="4" id="KW-0574">Periplasm</keyword>
<dbReference type="STRING" id="204669.Acid345_1788"/>